<evidence type="ECO:0000259" key="5">
    <source>
        <dbReference type="PROSITE" id="PS50893"/>
    </source>
</evidence>
<dbReference type="PANTHER" id="PTHR43335:SF4">
    <property type="entry name" value="ABC TRANSPORTER, ATP-BINDING PROTEIN"/>
    <property type="match status" value="1"/>
</dbReference>
<evidence type="ECO:0000256" key="4">
    <source>
        <dbReference type="ARBA" id="ARBA00022840"/>
    </source>
</evidence>
<comment type="caution">
    <text evidence="6">The sequence shown here is derived from an EMBL/GenBank/DDBJ whole genome shotgun (WGS) entry which is preliminary data.</text>
</comment>
<dbReference type="Pfam" id="PF00005">
    <property type="entry name" value="ABC_tran"/>
    <property type="match status" value="1"/>
</dbReference>
<keyword evidence="2" id="KW-0813">Transport</keyword>
<gene>
    <name evidence="6" type="ORF">ACFQE1_02400</name>
</gene>
<reference evidence="6 7" key="1">
    <citation type="journal article" date="2019" name="Int. J. Syst. Evol. Microbiol.">
        <title>The Global Catalogue of Microorganisms (GCM) 10K type strain sequencing project: providing services to taxonomists for standard genome sequencing and annotation.</title>
        <authorList>
            <consortium name="The Broad Institute Genomics Platform"/>
            <consortium name="The Broad Institute Genome Sequencing Center for Infectious Disease"/>
            <person name="Wu L."/>
            <person name="Ma J."/>
        </authorList>
    </citation>
    <scope>NUCLEOTIDE SEQUENCE [LARGE SCALE GENOMIC DNA]</scope>
    <source>
        <strain evidence="6 7">NBRC 111368</strain>
    </source>
</reference>
<accession>A0ABD5RV70</accession>
<evidence type="ECO:0000313" key="7">
    <source>
        <dbReference type="Proteomes" id="UP001596328"/>
    </source>
</evidence>
<evidence type="ECO:0000256" key="2">
    <source>
        <dbReference type="ARBA" id="ARBA00022448"/>
    </source>
</evidence>
<evidence type="ECO:0000256" key="1">
    <source>
        <dbReference type="ARBA" id="ARBA00005417"/>
    </source>
</evidence>
<keyword evidence="3" id="KW-0547">Nucleotide-binding</keyword>
<evidence type="ECO:0000256" key="3">
    <source>
        <dbReference type="ARBA" id="ARBA00022741"/>
    </source>
</evidence>
<dbReference type="SUPFAM" id="SSF52540">
    <property type="entry name" value="P-loop containing nucleoside triphosphate hydrolases"/>
    <property type="match status" value="1"/>
</dbReference>
<dbReference type="Gene3D" id="3.40.50.300">
    <property type="entry name" value="P-loop containing nucleotide triphosphate hydrolases"/>
    <property type="match status" value="1"/>
</dbReference>
<keyword evidence="7" id="KW-1185">Reference proteome</keyword>
<protein>
    <submittedName>
        <fullName evidence="6">ABC transporter ATP-binding protein</fullName>
    </submittedName>
</protein>
<dbReference type="PANTHER" id="PTHR43335">
    <property type="entry name" value="ABC TRANSPORTER, ATP-BINDING PROTEIN"/>
    <property type="match status" value="1"/>
</dbReference>
<dbReference type="Proteomes" id="UP001596328">
    <property type="component" value="Unassembled WGS sequence"/>
</dbReference>
<dbReference type="GO" id="GO:0005524">
    <property type="term" value="F:ATP binding"/>
    <property type="evidence" value="ECO:0007669"/>
    <property type="project" value="UniProtKB-KW"/>
</dbReference>
<dbReference type="AlphaFoldDB" id="A0ABD5RV70"/>
<organism evidence="6 7">
    <name type="scientific">Halobium palmae</name>
    <dbReference type="NCBI Taxonomy" id="1776492"/>
    <lineage>
        <taxon>Archaea</taxon>
        <taxon>Methanobacteriati</taxon>
        <taxon>Methanobacteriota</taxon>
        <taxon>Stenosarchaea group</taxon>
        <taxon>Halobacteria</taxon>
        <taxon>Halobacteriales</taxon>
        <taxon>Haloferacaceae</taxon>
        <taxon>Halobium</taxon>
    </lineage>
</organism>
<name>A0ABD5RV70_9EURY</name>
<dbReference type="SMART" id="SM00382">
    <property type="entry name" value="AAA"/>
    <property type="match status" value="1"/>
</dbReference>
<comment type="similarity">
    <text evidence="1">Belongs to the ABC transporter superfamily.</text>
</comment>
<proteinExistence type="inferred from homology"/>
<dbReference type="CDD" id="cd03230">
    <property type="entry name" value="ABC_DR_subfamily_A"/>
    <property type="match status" value="1"/>
</dbReference>
<dbReference type="InterPro" id="IPR027417">
    <property type="entry name" value="P-loop_NTPase"/>
</dbReference>
<dbReference type="PROSITE" id="PS50893">
    <property type="entry name" value="ABC_TRANSPORTER_2"/>
    <property type="match status" value="1"/>
</dbReference>
<dbReference type="InterPro" id="IPR003593">
    <property type="entry name" value="AAA+_ATPase"/>
</dbReference>
<evidence type="ECO:0000313" key="6">
    <source>
        <dbReference type="EMBL" id="MFC6723261.1"/>
    </source>
</evidence>
<keyword evidence="4 6" id="KW-0067">ATP-binding</keyword>
<dbReference type="EMBL" id="JBHSWU010000009">
    <property type="protein sequence ID" value="MFC6723261.1"/>
    <property type="molecule type" value="Genomic_DNA"/>
</dbReference>
<feature type="domain" description="ABC transporter" evidence="5">
    <location>
        <begin position="4"/>
        <end position="230"/>
    </location>
</feature>
<dbReference type="InterPro" id="IPR003439">
    <property type="entry name" value="ABC_transporter-like_ATP-bd"/>
</dbReference>
<sequence>MAAIQASGLTKRFGTVTAVEDLSFTVEEGEVFGFLGPNGAGKSTTINILLGYTTPTNGSGTVLGYDVESESRTLRRQVGVLPEGVSPYDRLTAREHVESAARMKDVDIDPAIVLDRVGLDRDAWDRAARGYSTGMSQRLALATALVGDPDLLVLDEPQNGLDPVGMQEIRNIVREEAADGTTVFFSSHILPEVEAVADRVGIMRDGRMSAIDTVNGLREAAGGGATLELTVEGSVDQNSLADRSGVDSVTIEDDRIQVTCEQARTKVDVVNFLDEIAHVSDFTVEDVSIEDLFNTYAQREKNGSSVDTDEVAG</sequence>